<dbReference type="AlphaFoldDB" id="A0A5C5G8B3"/>
<name>A0A5C5G8B3_9BASI</name>
<evidence type="ECO:0000313" key="3">
    <source>
        <dbReference type="Proteomes" id="UP000311382"/>
    </source>
</evidence>
<evidence type="ECO:0000313" key="2">
    <source>
        <dbReference type="EMBL" id="TNY24141.1"/>
    </source>
</evidence>
<organism evidence="2 3">
    <name type="scientific">Rhodotorula diobovata</name>
    <dbReference type="NCBI Taxonomy" id="5288"/>
    <lineage>
        <taxon>Eukaryota</taxon>
        <taxon>Fungi</taxon>
        <taxon>Dikarya</taxon>
        <taxon>Basidiomycota</taxon>
        <taxon>Pucciniomycotina</taxon>
        <taxon>Microbotryomycetes</taxon>
        <taxon>Sporidiobolales</taxon>
        <taxon>Sporidiobolaceae</taxon>
        <taxon>Rhodotorula</taxon>
    </lineage>
</organism>
<gene>
    <name evidence="2" type="ORF">DMC30DRAFT_217510</name>
</gene>
<feature type="region of interest" description="Disordered" evidence="1">
    <location>
        <begin position="1"/>
        <end position="63"/>
    </location>
</feature>
<dbReference type="Proteomes" id="UP000311382">
    <property type="component" value="Unassembled WGS sequence"/>
</dbReference>
<reference evidence="2 3" key="1">
    <citation type="submission" date="2019-03" db="EMBL/GenBank/DDBJ databases">
        <title>Rhodosporidium diobovatum UCD-FST 08-225 genome sequencing, assembly, and annotation.</title>
        <authorList>
            <person name="Fakankun I.U."/>
            <person name="Fristensky B."/>
            <person name="Levin D.B."/>
        </authorList>
    </citation>
    <scope>NUCLEOTIDE SEQUENCE [LARGE SCALE GENOMIC DNA]</scope>
    <source>
        <strain evidence="2 3">UCD-FST 08-225</strain>
    </source>
</reference>
<protein>
    <submittedName>
        <fullName evidence="2">Uncharacterized protein</fullName>
    </submittedName>
</protein>
<feature type="compositionally biased region" description="Polar residues" evidence="1">
    <location>
        <begin position="24"/>
        <end position="33"/>
    </location>
</feature>
<accession>A0A5C5G8B3</accession>
<sequence length="268" mass="28851">MPSIKSLFHRSSPLQESAPPPYEPQSSTAATQPPLTPAQLSPDANAVQSAPPRPAPAQGPPLQFVVTRPGMHNWGRDAMVAGPTNLYLEFPIPARWLDGAKWDASLRRGGPSGPVICKMQKGSLDDSFGLTFVDGARVFCNRSSGLRSKYEFRSPSGIDYVWRADSLMAQSALDFSVRLPPLEGSLLSRFAAYCCTSCFVTYWSYIPDADSRRLTALPTGRPRAPEGPAACSRAVDVGGLVIQQARLAQGTCGRGRGPRRDGFGGHAY</sequence>
<evidence type="ECO:0000256" key="1">
    <source>
        <dbReference type="SAM" id="MobiDB-lite"/>
    </source>
</evidence>
<keyword evidence="3" id="KW-1185">Reference proteome</keyword>
<dbReference type="STRING" id="5288.A0A5C5G8B3"/>
<comment type="caution">
    <text evidence="2">The sequence shown here is derived from an EMBL/GenBank/DDBJ whole genome shotgun (WGS) entry which is preliminary data.</text>
</comment>
<dbReference type="EMBL" id="SOZI01000005">
    <property type="protein sequence ID" value="TNY24141.1"/>
    <property type="molecule type" value="Genomic_DNA"/>
</dbReference>
<proteinExistence type="predicted"/>